<dbReference type="Pfam" id="PF00672">
    <property type="entry name" value="HAMP"/>
    <property type="match status" value="1"/>
</dbReference>
<keyword evidence="15" id="KW-1185">Reference proteome</keyword>
<evidence type="ECO:0000256" key="2">
    <source>
        <dbReference type="ARBA" id="ARBA00022475"/>
    </source>
</evidence>
<evidence type="ECO:0000256" key="9">
    <source>
        <dbReference type="ARBA" id="ARBA00022989"/>
    </source>
</evidence>
<evidence type="ECO:0000256" key="12">
    <source>
        <dbReference type="SAM" id="Phobius"/>
    </source>
</evidence>
<dbReference type="InterPro" id="IPR050640">
    <property type="entry name" value="Bact_2-comp_sensor_kinase"/>
</dbReference>
<dbReference type="SUPFAM" id="SSF55874">
    <property type="entry name" value="ATPase domain of HSP90 chaperone/DNA topoisomerase II/histidine kinase"/>
    <property type="match status" value="1"/>
</dbReference>
<dbReference type="EC" id="2.7.13.3" evidence="14"/>
<dbReference type="InterPro" id="IPR036890">
    <property type="entry name" value="HATPase_C_sf"/>
</dbReference>
<proteinExistence type="predicted"/>
<evidence type="ECO:0000256" key="11">
    <source>
        <dbReference type="ARBA" id="ARBA00023136"/>
    </source>
</evidence>
<dbReference type="PROSITE" id="PS50885">
    <property type="entry name" value="HAMP"/>
    <property type="match status" value="1"/>
</dbReference>
<dbReference type="InterPro" id="IPR003594">
    <property type="entry name" value="HATPase_dom"/>
</dbReference>
<dbReference type="CDD" id="cd06225">
    <property type="entry name" value="HAMP"/>
    <property type="match status" value="1"/>
</dbReference>
<feature type="domain" description="HAMP" evidence="13">
    <location>
        <begin position="302"/>
        <end position="354"/>
    </location>
</feature>
<keyword evidence="2" id="KW-1003">Cell membrane</keyword>
<evidence type="ECO:0000256" key="1">
    <source>
        <dbReference type="ARBA" id="ARBA00004651"/>
    </source>
</evidence>
<dbReference type="RefSeq" id="WP_378131649.1">
    <property type="nucleotide sequence ID" value="NZ_JBHSMI010000015.1"/>
</dbReference>
<dbReference type="GO" id="GO:0004673">
    <property type="term" value="F:protein histidine kinase activity"/>
    <property type="evidence" value="ECO:0007669"/>
    <property type="project" value="UniProtKB-EC"/>
</dbReference>
<evidence type="ECO:0000256" key="10">
    <source>
        <dbReference type="ARBA" id="ARBA00023012"/>
    </source>
</evidence>
<evidence type="ECO:0000256" key="8">
    <source>
        <dbReference type="ARBA" id="ARBA00022840"/>
    </source>
</evidence>
<evidence type="ECO:0000313" key="14">
    <source>
        <dbReference type="EMBL" id="MFC5402833.1"/>
    </source>
</evidence>
<keyword evidence="11 12" id="KW-0472">Membrane</keyword>
<dbReference type="Gene3D" id="3.30.565.10">
    <property type="entry name" value="Histidine kinase-like ATPase, C-terminal domain"/>
    <property type="match status" value="1"/>
</dbReference>
<reference evidence="15" key="1">
    <citation type="journal article" date="2019" name="Int. J. Syst. Evol. Microbiol.">
        <title>The Global Catalogue of Microorganisms (GCM) 10K type strain sequencing project: providing services to taxonomists for standard genome sequencing and annotation.</title>
        <authorList>
            <consortium name="The Broad Institute Genomics Platform"/>
            <consortium name="The Broad Institute Genome Sequencing Center for Infectious Disease"/>
            <person name="Wu L."/>
            <person name="Ma J."/>
        </authorList>
    </citation>
    <scope>NUCLEOTIDE SEQUENCE [LARGE SCALE GENOMIC DNA]</scope>
    <source>
        <strain evidence="15">CGMCC 1.18575</strain>
    </source>
</reference>
<dbReference type="SMART" id="SM00304">
    <property type="entry name" value="HAMP"/>
    <property type="match status" value="1"/>
</dbReference>
<feature type="transmembrane region" description="Helical" evidence="12">
    <location>
        <begin position="281"/>
        <end position="301"/>
    </location>
</feature>
<evidence type="ECO:0000256" key="5">
    <source>
        <dbReference type="ARBA" id="ARBA00022692"/>
    </source>
</evidence>
<dbReference type="Gene3D" id="6.10.340.10">
    <property type="match status" value="1"/>
</dbReference>
<keyword evidence="8" id="KW-0067">ATP-binding</keyword>
<gene>
    <name evidence="14" type="ORF">ACFPOF_08775</name>
</gene>
<name>A0ABW0HQJ1_9BACL</name>
<sequence length="588" mass="67226">MPREKQPRWGIYKKLVGTFLLILIPIYAISLWMNQQGADVVRREIANSMQQKTDYVVTTLENEIDRITTLQQTFINDADLNDLSIRAATLTDYERTKAFKDLQAKIVMLAESSKLIQDVFVLMPNLDKRLSAKSRFNVDSMDRGEYESLLKAENRIFNPVHYNGRLLLPLGYPSATRSQYLLVIELSVEKISREMDVFRSYEGNVTYLTDDHNQETLYAHSGIGEAGGKIQALERDGSGELAIDGTPYLIFVKRSDMLQWSLKTALPENVVLNPVYSINRWYGYLSAVSIIIVLVASLLIYRLIHQPLKKLVTGFRKVEQGKLDIVIERRDHDEFAYLYTQFNRMVSKLNELIQEVYEKTIYSQQSELKQLQSQINPHFLYNSLYIMYLMADEEDYNGIRTLSKHLGDYFKFITHNKADMVPLEQELNHAKVYGSIQEIRFSNRISCEFTVEGDLSEWRVPRLIIQPVLENAFVHAHENTEENGRISVRICCERECLTVTVEDNGKGINPERLAQVRQSLTHRRDETETHGIANVHKRLALLYGNESGVSIDPVATGGTAVTLRMEVGLVGTGEEGECQLASYTGSGR</sequence>
<dbReference type="SMART" id="SM00387">
    <property type="entry name" value="HATPase_c"/>
    <property type="match status" value="1"/>
</dbReference>
<dbReference type="EMBL" id="JBHSMI010000015">
    <property type="protein sequence ID" value="MFC5402833.1"/>
    <property type="molecule type" value="Genomic_DNA"/>
</dbReference>
<dbReference type="Proteomes" id="UP001596113">
    <property type="component" value="Unassembled WGS sequence"/>
</dbReference>
<comment type="subcellular location">
    <subcellularLocation>
        <location evidence="1">Cell membrane</location>
        <topology evidence="1">Multi-pass membrane protein</topology>
    </subcellularLocation>
</comment>
<evidence type="ECO:0000313" key="15">
    <source>
        <dbReference type="Proteomes" id="UP001596113"/>
    </source>
</evidence>
<comment type="caution">
    <text evidence="14">The sequence shown here is derived from an EMBL/GenBank/DDBJ whole genome shotgun (WGS) entry which is preliminary data.</text>
</comment>
<dbReference type="PANTHER" id="PTHR34220">
    <property type="entry name" value="SENSOR HISTIDINE KINASE YPDA"/>
    <property type="match status" value="1"/>
</dbReference>
<keyword evidence="6" id="KW-0547">Nucleotide-binding</keyword>
<dbReference type="InterPro" id="IPR003660">
    <property type="entry name" value="HAMP_dom"/>
</dbReference>
<keyword evidence="10" id="KW-0902">Two-component regulatory system</keyword>
<feature type="transmembrane region" description="Helical" evidence="12">
    <location>
        <begin position="12"/>
        <end position="33"/>
    </location>
</feature>
<keyword evidence="5 12" id="KW-0812">Transmembrane</keyword>
<keyword evidence="7 14" id="KW-0418">Kinase</keyword>
<evidence type="ECO:0000256" key="4">
    <source>
        <dbReference type="ARBA" id="ARBA00022679"/>
    </source>
</evidence>
<dbReference type="SUPFAM" id="SSF158472">
    <property type="entry name" value="HAMP domain-like"/>
    <property type="match status" value="1"/>
</dbReference>
<evidence type="ECO:0000256" key="7">
    <source>
        <dbReference type="ARBA" id="ARBA00022777"/>
    </source>
</evidence>
<dbReference type="Pfam" id="PF02518">
    <property type="entry name" value="HATPase_c"/>
    <property type="match status" value="1"/>
</dbReference>
<dbReference type="Pfam" id="PF06580">
    <property type="entry name" value="His_kinase"/>
    <property type="match status" value="1"/>
</dbReference>
<keyword evidence="3" id="KW-0597">Phosphoprotein</keyword>
<organism evidence="14 15">
    <name type="scientific">Cohnella soli</name>
    <dbReference type="NCBI Taxonomy" id="425005"/>
    <lineage>
        <taxon>Bacteria</taxon>
        <taxon>Bacillati</taxon>
        <taxon>Bacillota</taxon>
        <taxon>Bacilli</taxon>
        <taxon>Bacillales</taxon>
        <taxon>Paenibacillaceae</taxon>
        <taxon>Cohnella</taxon>
    </lineage>
</organism>
<keyword evidence="4 14" id="KW-0808">Transferase</keyword>
<evidence type="ECO:0000259" key="13">
    <source>
        <dbReference type="PROSITE" id="PS50885"/>
    </source>
</evidence>
<dbReference type="InterPro" id="IPR010559">
    <property type="entry name" value="Sig_transdc_His_kin_internal"/>
</dbReference>
<protein>
    <submittedName>
        <fullName evidence="14">Sensor histidine kinase</fullName>
        <ecNumber evidence="14">2.7.13.3</ecNumber>
    </submittedName>
</protein>
<accession>A0ABW0HQJ1</accession>
<dbReference type="PANTHER" id="PTHR34220:SF11">
    <property type="entry name" value="SENSOR PROTEIN KINASE HPTS"/>
    <property type="match status" value="1"/>
</dbReference>
<keyword evidence="9 12" id="KW-1133">Transmembrane helix</keyword>
<evidence type="ECO:0000256" key="6">
    <source>
        <dbReference type="ARBA" id="ARBA00022741"/>
    </source>
</evidence>
<evidence type="ECO:0000256" key="3">
    <source>
        <dbReference type="ARBA" id="ARBA00022553"/>
    </source>
</evidence>